<evidence type="ECO:0000313" key="1">
    <source>
        <dbReference type="EMBL" id="KAJ4958717.1"/>
    </source>
</evidence>
<sequence>MTPRNQLKSGFSGNIKFLQSVLVISVFLQGSDVGVQGASGSSELSTKPSGNESTLGVLTRQILGSPRALFSSIWTPKVEELLKSWPRQIRLLSTSPTNSSQQPLSSFVKFLPASTYINQSKVLSRVIVQSLEGDAVVASPGDIADATAGACADVMGREQNEGLREKNGL</sequence>
<accession>A0A9Q0H2L8</accession>
<protein>
    <submittedName>
        <fullName evidence="1">Uncharacterized protein</fullName>
    </submittedName>
</protein>
<dbReference type="EMBL" id="JAMYWD010000010">
    <property type="protein sequence ID" value="KAJ4958717.1"/>
    <property type="molecule type" value="Genomic_DNA"/>
</dbReference>
<dbReference type="AlphaFoldDB" id="A0A9Q0H2L8"/>
<proteinExistence type="predicted"/>
<organism evidence="1 2">
    <name type="scientific">Protea cynaroides</name>
    <dbReference type="NCBI Taxonomy" id="273540"/>
    <lineage>
        <taxon>Eukaryota</taxon>
        <taxon>Viridiplantae</taxon>
        <taxon>Streptophyta</taxon>
        <taxon>Embryophyta</taxon>
        <taxon>Tracheophyta</taxon>
        <taxon>Spermatophyta</taxon>
        <taxon>Magnoliopsida</taxon>
        <taxon>Proteales</taxon>
        <taxon>Proteaceae</taxon>
        <taxon>Protea</taxon>
    </lineage>
</organism>
<keyword evidence="2" id="KW-1185">Reference proteome</keyword>
<gene>
    <name evidence="1" type="ORF">NE237_025828</name>
</gene>
<comment type="caution">
    <text evidence="1">The sequence shown here is derived from an EMBL/GenBank/DDBJ whole genome shotgun (WGS) entry which is preliminary data.</text>
</comment>
<name>A0A9Q0H2L8_9MAGN</name>
<dbReference type="Proteomes" id="UP001141806">
    <property type="component" value="Unassembled WGS sequence"/>
</dbReference>
<evidence type="ECO:0000313" key="2">
    <source>
        <dbReference type="Proteomes" id="UP001141806"/>
    </source>
</evidence>
<reference evidence="1" key="1">
    <citation type="journal article" date="2023" name="Plant J.">
        <title>The genome of the king protea, Protea cynaroides.</title>
        <authorList>
            <person name="Chang J."/>
            <person name="Duong T.A."/>
            <person name="Schoeman C."/>
            <person name="Ma X."/>
            <person name="Roodt D."/>
            <person name="Barker N."/>
            <person name="Li Z."/>
            <person name="Van de Peer Y."/>
            <person name="Mizrachi E."/>
        </authorList>
    </citation>
    <scope>NUCLEOTIDE SEQUENCE</scope>
    <source>
        <tissue evidence="1">Young leaves</tissue>
    </source>
</reference>